<dbReference type="Pfam" id="PF02515">
    <property type="entry name" value="CoA_transf_3"/>
    <property type="match status" value="1"/>
</dbReference>
<keyword evidence="3" id="KW-1185">Reference proteome</keyword>
<comment type="caution">
    <text evidence="2">The sequence shown here is derived from an EMBL/GenBank/DDBJ whole genome shotgun (WGS) entry which is preliminary data.</text>
</comment>
<evidence type="ECO:0000313" key="3">
    <source>
        <dbReference type="Proteomes" id="UP000736373"/>
    </source>
</evidence>
<name>A0ABR7Q2E5_9BURK</name>
<sequence>MEWPRLQSILTARSGLQQKRRDETRCPVCRGKRGRHLLQFPEVCRILEEKGLAFSLIYSMEDIVADAQYQVRGSIVALEHPQFGELKMPTVQPRFSGTPSANQARARSGAHTDEVPGELAGLSAGQIAELRQAGTV</sequence>
<feature type="compositionally biased region" description="Polar residues" evidence="1">
    <location>
        <begin position="94"/>
        <end position="105"/>
    </location>
</feature>
<evidence type="ECO:0000313" key="2">
    <source>
        <dbReference type="EMBL" id="MBC8752732.1"/>
    </source>
</evidence>
<dbReference type="Gene3D" id="3.40.50.10540">
    <property type="entry name" value="Crotonobetainyl-coa:carnitine coa-transferase, domain 1"/>
    <property type="match status" value="1"/>
</dbReference>
<proteinExistence type="predicted"/>
<dbReference type="SUPFAM" id="SSF89796">
    <property type="entry name" value="CoA-transferase family III (CaiB/BaiF)"/>
    <property type="match status" value="1"/>
</dbReference>
<dbReference type="InterPro" id="IPR003673">
    <property type="entry name" value="CoA-Trfase_fam_III"/>
</dbReference>
<organism evidence="2 3">
    <name type="scientific">Paraburkholderia podalyriae</name>
    <dbReference type="NCBI Taxonomy" id="1938811"/>
    <lineage>
        <taxon>Bacteria</taxon>
        <taxon>Pseudomonadati</taxon>
        <taxon>Pseudomonadota</taxon>
        <taxon>Betaproteobacteria</taxon>
        <taxon>Burkholderiales</taxon>
        <taxon>Burkholderiaceae</taxon>
        <taxon>Paraburkholderia</taxon>
    </lineage>
</organism>
<dbReference type="InterPro" id="IPR023606">
    <property type="entry name" value="CoA-Trfase_III_dom_1_sf"/>
</dbReference>
<gene>
    <name evidence="2" type="ORF">F6X42_42200</name>
</gene>
<evidence type="ECO:0008006" key="4">
    <source>
        <dbReference type="Google" id="ProtNLM"/>
    </source>
</evidence>
<feature type="region of interest" description="Disordered" evidence="1">
    <location>
        <begin position="94"/>
        <end position="117"/>
    </location>
</feature>
<dbReference type="Proteomes" id="UP000736373">
    <property type="component" value="Unassembled WGS sequence"/>
</dbReference>
<evidence type="ECO:0000256" key="1">
    <source>
        <dbReference type="SAM" id="MobiDB-lite"/>
    </source>
</evidence>
<dbReference type="EMBL" id="VZQQ01000142">
    <property type="protein sequence ID" value="MBC8752732.1"/>
    <property type="molecule type" value="Genomic_DNA"/>
</dbReference>
<reference evidence="2 3" key="1">
    <citation type="submission" date="2019-09" db="EMBL/GenBank/DDBJ databases">
        <title>Paraburkholderia podalyriae sp. nov., A South African Podalyria-associated rhizobium.</title>
        <authorList>
            <person name="Mavima L."/>
            <person name="Beukes C.W."/>
            <person name="Palmer M."/>
            <person name="De Meyer S.E."/>
            <person name="James E.K."/>
            <person name="Maluk M."/>
            <person name="Avontuur J.R."/>
            <person name="Chan W.Y."/>
            <person name="Venter S.N."/>
            <person name="Steenkamp E.T."/>
        </authorList>
    </citation>
    <scope>NUCLEOTIDE SEQUENCE [LARGE SCALE GENOMIC DNA]</scope>
    <source>
        <strain evidence="2 3">WC7.3b</strain>
    </source>
</reference>
<protein>
    <recommendedName>
        <fullName evidence="4">CoA transferase</fullName>
    </recommendedName>
</protein>
<accession>A0ABR7Q2E5</accession>